<keyword evidence="1" id="KW-0732">Signal</keyword>
<dbReference type="CDD" id="cd01144">
    <property type="entry name" value="BtuF"/>
    <property type="match status" value="1"/>
</dbReference>
<gene>
    <name evidence="3" type="ORF">MNBD_GAMMA09-3479</name>
</gene>
<name>A0A3B0XNE7_9ZZZZ</name>
<evidence type="ECO:0000259" key="2">
    <source>
        <dbReference type="PROSITE" id="PS50983"/>
    </source>
</evidence>
<dbReference type="Pfam" id="PF01497">
    <property type="entry name" value="Peripla_BP_2"/>
    <property type="match status" value="1"/>
</dbReference>
<dbReference type="SUPFAM" id="SSF53807">
    <property type="entry name" value="Helical backbone' metal receptor"/>
    <property type="match status" value="1"/>
</dbReference>
<dbReference type="PROSITE" id="PS50983">
    <property type="entry name" value="FE_B12_PBP"/>
    <property type="match status" value="1"/>
</dbReference>
<dbReference type="NCBIfam" id="NF038402">
    <property type="entry name" value="TroA_like"/>
    <property type="match status" value="1"/>
</dbReference>
<sequence>MKIKILLYLVVLLNLSFVFFAVHASVEVTDDKGQIFLFDKPAKRIVSLAPHITELLFSAGVTDQLVATVNYSDYPEAAKKIPRVGGYNKIDMEALMAYKPDLVIAWSTGNSTEQVEKIRSLGIRVFNSEPETFKDIAKNIRSMGRILGTEKTANQVAHEFLKELALIRQQYPPAKPVRVFYQVWNEPLMTLSDEHLVSRVIKLCSGVNVFSDLSVMSPGIVSARVNIEAVIEKDPDVIVAGMTEDRGSWLKQWKKWPVLTAVKNKHVFAIDADLIVRQTPRVLQGARKMCKYLDVVRNYQSASK</sequence>
<dbReference type="Gene3D" id="3.40.50.1980">
    <property type="entry name" value="Nitrogenase molybdenum iron protein domain"/>
    <property type="match status" value="2"/>
</dbReference>
<dbReference type="PANTHER" id="PTHR30535:SF34">
    <property type="entry name" value="MOLYBDATE-BINDING PROTEIN MOLA"/>
    <property type="match status" value="1"/>
</dbReference>
<dbReference type="AlphaFoldDB" id="A0A3B0XNE7"/>
<feature type="domain" description="Fe/B12 periplasmic-binding" evidence="2">
    <location>
        <begin position="44"/>
        <end position="297"/>
    </location>
</feature>
<dbReference type="PANTHER" id="PTHR30535">
    <property type="entry name" value="VITAMIN B12-BINDING PROTEIN"/>
    <property type="match status" value="1"/>
</dbReference>
<dbReference type="InterPro" id="IPR050902">
    <property type="entry name" value="ABC_Transporter_SBP"/>
</dbReference>
<dbReference type="EMBL" id="UOFI01000074">
    <property type="protein sequence ID" value="VAW66270.1"/>
    <property type="molecule type" value="Genomic_DNA"/>
</dbReference>
<reference evidence="3" key="1">
    <citation type="submission" date="2018-06" db="EMBL/GenBank/DDBJ databases">
        <authorList>
            <person name="Zhirakovskaya E."/>
        </authorList>
    </citation>
    <scope>NUCLEOTIDE SEQUENCE</scope>
</reference>
<accession>A0A3B0XNE7</accession>
<organism evidence="3">
    <name type="scientific">hydrothermal vent metagenome</name>
    <dbReference type="NCBI Taxonomy" id="652676"/>
    <lineage>
        <taxon>unclassified sequences</taxon>
        <taxon>metagenomes</taxon>
        <taxon>ecological metagenomes</taxon>
    </lineage>
</organism>
<evidence type="ECO:0000313" key="3">
    <source>
        <dbReference type="EMBL" id="VAW66270.1"/>
    </source>
</evidence>
<proteinExistence type="predicted"/>
<evidence type="ECO:0000256" key="1">
    <source>
        <dbReference type="ARBA" id="ARBA00022729"/>
    </source>
</evidence>
<dbReference type="InterPro" id="IPR054828">
    <property type="entry name" value="Vit_B12_bind_prot"/>
</dbReference>
<protein>
    <submittedName>
        <fullName evidence="3">Vitamin B12 ABC transporter, substrate-binding protein BtuF</fullName>
    </submittedName>
</protein>
<dbReference type="InterPro" id="IPR002491">
    <property type="entry name" value="ABC_transptr_periplasmic_BD"/>
</dbReference>